<organism evidence="1 2">
    <name type="scientific">Dendrothele bispora (strain CBS 962.96)</name>
    <dbReference type="NCBI Taxonomy" id="1314807"/>
    <lineage>
        <taxon>Eukaryota</taxon>
        <taxon>Fungi</taxon>
        <taxon>Dikarya</taxon>
        <taxon>Basidiomycota</taxon>
        <taxon>Agaricomycotina</taxon>
        <taxon>Agaricomycetes</taxon>
        <taxon>Agaricomycetidae</taxon>
        <taxon>Agaricales</taxon>
        <taxon>Agaricales incertae sedis</taxon>
        <taxon>Dendrothele</taxon>
    </lineage>
</organism>
<dbReference type="Proteomes" id="UP000297245">
    <property type="component" value="Unassembled WGS sequence"/>
</dbReference>
<dbReference type="AlphaFoldDB" id="A0A4S8LNV8"/>
<reference evidence="1 2" key="1">
    <citation type="journal article" date="2019" name="Nat. Ecol. Evol.">
        <title>Megaphylogeny resolves global patterns of mushroom evolution.</title>
        <authorList>
            <person name="Varga T."/>
            <person name="Krizsan K."/>
            <person name="Foldi C."/>
            <person name="Dima B."/>
            <person name="Sanchez-Garcia M."/>
            <person name="Sanchez-Ramirez S."/>
            <person name="Szollosi G.J."/>
            <person name="Szarkandi J.G."/>
            <person name="Papp V."/>
            <person name="Albert L."/>
            <person name="Andreopoulos W."/>
            <person name="Angelini C."/>
            <person name="Antonin V."/>
            <person name="Barry K.W."/>
            <person name="Bougher N.L."/>
            <person name="Buchanan P."/>
            <person name="Buyck B."/>
            <person name="Bense V."/>
            <person name="Catcheside P."/>
            <person name="Chovatia M."/>
            <person name="Cooper J."/>
            <person name="Damon W."/>
            <person name="Desjardin D."/>
            <person name="Finy P."/>
            <person name="Geml J."/>
            <person name="Haridas S."/>
            <person name="Hughes K."/>
            <person name="Justo A."/>
            <person name="Karasinski D."/>
            <person name="Kautmanova I."/>
            <person name="Kiss B."/>
            <person name="Kocsube S."/>
            <person name="Kotiranta H."/>
            <person name="LaButti K.M."/>
            <person name="Lechner B.E."/>
            <person name="Liimatainen K."/>
            <person name="Lipzen A."/>
            <person name="Lukacs Z."/>
            <person name="Mihaltcheva S."/>
            <person name="Morgado L.N."/>
            <person name="Niskanen T."/>
            <person name="Noordeloos M.E."/>
            <person name="Ohm R.A."/>
            <person name="Ortiz-Santana B."/>
            <person name="Ovrebo C."/>
            <person name="Racz N."/>
            <person name="Riley R."/>
            <person name="Savchenko A."/>
            <person name="Shiryaev A."/>
            <person name="Soop K."/>
            <person name="Spirin V."/>
            <person name="Szebenyi C."/>
            <person name="Tomsovsky M."/>
            <person name="Tulloss R.E."/>
            <person name="Uehling J."/>
            <person name="Grigoriev I.V."/>
            <person name="Vagvolgyi C."/>
            <person name="Papp T."/>
            <person name="Martin F.M."/>
            <person name="Miettinen O."/>
            <person name="Hibbett D.S."/>
            <person name="Nagy L.G."/>
        </authorList>
    </citation>
    <scope>NUCLEOTIDE SEQUENCE [LARGE SCALE GENOMIC DNA]</scope>
    <source>
        <strain evidence="1 2">CBS 962.96</strain>
    </source>
</reference>
<evidence type="ECO:0008006" key="3">
    <source>
        <dbReference type="Google" id="ProtNLM"/>
    </source>
</evidence>
<sequence>MSEAIKMVKLSVLENSIDTCLRKAHIEYATAVERSVAFFSSSSTDAAVAVTSLRNGDVDGILVSPMLVGQITIDGVDLDTASKVVRGYNLLKISNNVLCAVNTDVLGVHHAMTSRCVNTDFRAVLVIGTGPLVRAALYCLVHYFKTHVIHVYEESENAFNDLKSSIVCHNNDVTVLRQQHATSSPAKNIFINLGRFPSESDPSMWSQMALRGGWGEISLELVEKFQAQIMWQHITDCDNDLVFHEYSWEKDGKV</sequence>
<name>A0A4S8LNV8_DENBC</name>
<gene>
    <name evidence="1" type="ORF">K435DRAFT_864267</name>
</gene>
<dbReference type="Gene3D" id="3.40.50.720">
    <property type="entry name" value="NAD(P)-binding Rossmann-like Domain"/>
    <property type="match status" value="1"/>
</dbReference>
<protein>
    <recommendedName>
        <fullName evidence="3">NAD(P)-binding protein</fullName>
    </recommendedName>
</protein>
<evidence type="ECO:0000313" key="1">
    <source>
        <dbReference type="EMBL" id="THU90468.1"/>
    </source>
</evidence>
<accession>A0A4S8LNV8</accession>
<evidence type="ECO:0000313" key="2">
    <source>
        <dbReference type="Proteomes" id="UP000297245"/>
    </source>
</evidence>
<dbReference type="EMBL" id="ML179334">
    <property type="protein sequence ID" value="THU90468.1"/>
    <property type="molecule type" value="Genomic_DNA"/>
</dbReference>
<keyword evidence="2" id="KW-1185">Reference proteome</keyword>
<proteinExistence type="predicted"/>